<dbReference type="CDD" id="cd00165">
    <property type="entry name" value="S4"/>
    <property type="match status" value="1"/>
</dbReference>
<feature type="domain" description="RNA-binding S4" evidence="4">
    <location>
        <begin position="16"/>
        <end position="77"/>
    </location>
</feature>
<organism evidence="5 6">
    <name type="scientific">Labilithrix luteola</name>
    <dbReference type="NCBI Taxonomy" id="1391654"/>
    <lineage>
        <taxon>Bacteria</taxon>
        <taxon>Pseudomonadati</taxon>
        <taxon>Myxococcota</taxon>
        <taxon>Polyangia</taxon>
        <taxon>Polyangiales</taxon>
        <taxon>Labilitrichaceae</taxon>
        <taxon>Labilithrix</taxon>
    </lineage>
</organism>
<dbReference type="GO" id="GO:0003723">
    <property type="term" value="F:RNA binding"/>
    <property type="evidence" value="ECO:0007669"/>
    <property type="project" value="UniProtKB-KW"/>
</dbReference>
<dbReference type="InterPro" id="IPR036986">
    <property type="entry name" value="S4_RNA-bd_sf"/>
</dbReference>
<evidence type="ECO:0000259" key="4">
    <source>
        <dbReference type="SMART" id="SM00363"/>
    </source>
</evidence>
<dbReference type="EMBL" id="CP012333">
    <property type="protein sequence ID" value="AKV04240.1"/>
    <property type="molecule type" value="Genomic_DNA"/>
</dbReference>
<evidence type="ECO:0000313" key="6">
    <source>
        <dbReference type="Proteomes" id="UP000064967"/>
    </source>
</evidence>
<sequence>MCAMRQGSISQDLAGSALDGAVRTLFGLTWGQARDMVRRGKVAVNGKTVTDPLTRVRAGAEVVLDPAARRRTGTELPDKTLVHLDPHLVVVEKPAGINTVAFDPEGMGASIAKRAQPGEDAALDERVRTLIGKVEKRGGPPPTLGVVHRIDKETSGLVVFTRSWAAKKSLLQAFRFHHVHRRYLAIVHGKMDSCTIRSNFVPDRGDGLRGSVEKRHGRQKAVGSEKTQLAVTHVEVVERLPGKAAGQPCTLVACSLETGRTHQIRIHMSEAGHPVVGDRVYIRDFARAHEDKVVPAPRLMLHAAELGFVHPATEREMRWTSEPPKDMQEVLDWLRR</sequence>
<name>A0A0K1QFQ1_9BACT</name>
<dbReference type="PROSITE" id="PS50889">
    <property type="entry name" value="S4"/>
    <property type="match status" value="1"/>
</dbReference>
<evidence type="ECO:0000256" key="3">
    <source>
        <dbReference type="PROSITE-ProRule" id="PRU00182"/>
    </source>
</evidence>
<dbReference type="GO" id="GO:0120159">
    <property type="term" value="F:rRNA pseudouridine synthase activity"/>
    <property type="evidence" value="ECO:0007669"/>
    <property type="project" value="UniProtKB-ARBA"/>
</dbReference>
<dbReference type="KEGG" id="llu:AKJ09_10903"/>
<dbReference type="PATRIC" id="fig|1391654.3.peg.11047"/>
<dbReference type="InterPro" id="IPR050188">
    <property type="entry name" value="RluA_PseudoU_synthase"/>
</dbReference>
<reference evidence="5 6" key="1">
    <citation type="submission" date="2015-08" db="EMBL/GenBank/DDBJ databases">
        <authorList>
            <person name="Babu N.S."/>
            <person name="Beckwith C.J."/>
            <person name="Beseler K.G."/>
            <person name="Brison A."/>
            <person name="Carone J.V."/>
            <person name="Caskin T.P."/>
            <person name="Diamond M."/>
            <person name="Durham M.E."/>
            <person name="Foxe J.M."/>
            <person name="Go M."/>
            <person name="Henderson B.A."/>
            <person name="Jones I.B."/>
            <person name="McGettigan J.A."/>
            <person name="Micheletti S.J."/>
            <person name="Nasrallah M.E."/>
            <person name="Ortiz D."/>
            <person name="Piller C.R."/>
            <person name="Privatt S.R."/>
            <person name="Schneider S.L."/>
            <person name="Sharp S."/>
            <person name="Smith T.C."/>
            <person name="Stanton J.D."/>
            <person name="Ullery H.E."/>
            <person name="Wilson R.J."/>
            <person name="Serrano M.G."/>
            <person name="Buck G."/>
            <person name="Lee V."/>
            <person name="Wang Y."/>
            <person name="Carvalho R."/>
            <person name="Voegtly L."/>
            <person name="Shi R."/>
            <person name="Duckworth R."/>
            <person name="Johnson A."/>
            <person name="Loviza R."/>
            <person name="Walstead R."/>
            <person name="Shah Z."/>
            <person name="Kiflezghi M."/>
            <person name="Wade K."/>
            <person name="Ball S.L."/>
            <person name="Bradley K.W."/>
            <person name="Asai D.J."/>
            <person name="Bowman C.A."/>
            <person name="Russell D.A."/>
            <person name="Pope W.H."/>
            <person name="Jacobs-Sera D."/>
            <person name="Hendrix R.W."/>
            <person name="Hatfull G.F."/>
        </authorList>
    </citation>
    <scope>NUCLEOTIDE SEQUENCE [LARGE SCALE GENOMIC DNA]</scope>
    <source>
        <strain evidence="5 6">DSM 27648</strain>
    </source>
</reference>
<evidence type="ECO:0000256" key="2">
    <source>
        <dbReference type="ARBA" id="ARBA00023235"/>
    </source>
</evidence>
<comment type="similarity">
    <text evidence="1">Belongs to the pseudouridine synthase RluA family.</text>
</comment>
<proteinExistence type="inferred from homology"/>
<dbReference type="Pfam" id="PF00849">
    <property type="entry name" value="PseudoU_synth_2"/>
    <property type="match status" value="1"/>
</dbReference>
<evidence type="ECO:0000256" key="1">
    <source>
        <dbReference type="ARBA" id="ARBA00010876"/>
    </source>
</evidence>
<accession>A0A0K1QFQ1</accession>
<gene>
    <name evidence="5" type="ORF">AKJ09_10903</name>
</gene>
<dbReference type="PROSITE" id="PS01129">
    <property type="entry name" value="PSI_RLU"/>
    <property type="match status" value="1"/>
</dbReference>
<keyword evidence="6" id="KW-1185">Reference proteome</keyword>
<protein>
    <submittedName>
        <fullName evidence="5">Ribosomal large subunit pseudouridine synthase D</fullName>
    </submittedName>
</protein>
<evidence type="ECO:0000313" key="5">
    <source>
        <dbReference type="EMBL" id="AKV04240.1"/>
    </source>
</evidence>
<dbReference type="PANTHER" id="PTHR21600">
    <property type="entry name" value="MITOCHONDRIAL RNA PSEUDOURIDINE SYNTHASE"/>
    <property type="match status" value="1"/>
</dbReference>
<keyword evidence="3" id="KW-0694">RNA-binding</keyword>
<dbReference type="InterPro" id="IPR006224">
    <property type="entry name" value="PsdUridine_synth_RluA-like_CS"/>
</dbReference>
<dbReference type="PANTHER" id="PTHR21600:SF87">
    <property type="entry name" value="RNA PSEUDOURIDYLATE SYNTHASE DOMAIN-CONTAINING PROTEIN 1"/>
    <property type="match status" value="1"/>
</dbReference>
<dbReference type="Gene3D" id="3.30.2350.10">
    <property type="entry name" value="Pseudouridine synthase"/>
    <property type="match status" value="1"/>
</dbReference>
<dbReference type="Pfam" id="PF01479">
    <property type="entry name" value="S4"/>
    <property type="match status" value="1"/>
</dbReference>
<dbReference type="InterPro" id="IPR006145">
    <property type="entry name" value="PsdUridine_synth_RsuA/RluA"/>
</dbReference>
<keyword evidence="2" id="KW-0413">Isomerase</keyword>
<dbReference type="Gene3D" id="3.10.290.10">
    <property type="entry name" value="RNA-binding S4 domain"/>
    <property type="match status" value="1"/>
</dbReference>
<dbReference type="AlphaFoldDB" id="A0A0K1QFQ1"/>
<dbReference type="OrthoDB" id="128480at2"/>
<dbReference type="SUPFAM" id="SSF55174">
    <property type="entry name" value="Alpha-L RNA-binding motif"/>
    <property type="match status" value="1"/>
</dbReference>
<dbReference type="STRING" id="1391654.AKJ09_10903"/>
<dbReference type="GO" id="GO:0000455">
    <property type="term" value="P:enzyme-directed rRNA pseudouridine synthesis"/>
    <property type="evidence" value="ECO:0007669"/>
    <property type="project" value="UniProtKB-ARBA"/>
</dbReference>
<dbReference type="CDD" id="cd02869">
    <property type="entry name" value="PseudoU_synth_RluA_like"/>
    <property type="match status" value="1"/>
</dbReference>
<dbReference type="InterPro" id="IPR002942">
    <property type="entry name" value="S4_RNA-bd"/>
</dbReference>
<dbReference type="InterPro" id="IPR020103">
    <property type="entry name" value="PsdUridine_synth_cat_dom_sf"/>
</dbReference>
<dbReference type="SMART" id="SM00363">
    <property type="entry name" value="S4"/>
    <property type="match status" value="1"/>
</dbReference>
<dbReference type="SUPFAM" id="SSF55120">
    <property type="entry name" value="Pseudouridine synthase"/>
    <property type="match status" value="1"/>
</dbReference>
<dbReference type="Proteomes" id="UP000064967">
    <property type="component" value="Chromosome"/>
</dbReference>